<dbReference type="AlphaFoldDB" id="A0AAD1YAK2"/>
<proteinExistence type="predicted"/>
<sequence length="184" mass="20891">MENKFFLDNDENLSEDLLSEGAQAKSVMTCAKLTSNMSCTSFQMKSKEDFNERLLKNKTDFNKPKSDTNLLTSYIPLEADKVPRSPLRSMKICGSPFCIDNEDNLEAPTPKFDHRVPMKQSISGLLKQAIRIRKRSRARTHIQKLPKGSDIIHDSNNTSCIADHNKVTNNEKRVITMEDVHFGS</sequence>
<keyword evidence="2" id="KW-1185">Reference proteome</keyword>
<organism evidence="1 2">
    <name type="scientific">Euplotes crassus</name>
    <dbReference type="NCBI Taxonomy" id="5936"/>
    <lineage>
        <taxon>Eukaryota</taxon>
        <taxon>Sar</taxon>
        <taxon>Alveolata</taxon>
        <taxon>Ciliophora</taxon>
        <taxon>Intramacronucleata</taxon>
        <taxon>Spirotrichea</taxon>
        <taxon>Hypotrichia</taxon>
        <taxon>Euplotida</taxon>
        <taxon>Euplotidae</taxon>
        <taxon>Moneuplotes</taxon>
    </lineage>
</organism>
<dbReference type="Proteomes" id="UP001295684">
    <property type="component" value="Unassembled WGS sequence"/>
</dbReference>
<gene>
    <name evidence="1" type="ORF">ECRASSUSDP1_LOCUS28794</name>
</gene>
<name>A0AAD1YAK2_EUPCR</name>
<comment type="caution">
    <text evidence="1">The sequence shown here is derived from an EMBL/GenBank/DDBJ whole genome shotgun (WGS) entry which is preliminary data.</text>
</comment>
<evidence type="ECO:0000313" key="2">
    <source>
        <dbReference type="Proteomes" id="UP001295684"/>
    </source>
</evidence>
<evidence type="ECO:0000313" key="1">
    <source>
        <dbReference type="EMBL" id="CAI2387166.1"/>
    </source>
</evidence>
<accession>A0AAD1YAK2</accession>
<protein>
    <submittedName>
        <fullName evidence="1">Uncharacterized protein</fullName>
    </submittedName>
</protein>
<dbReference type="EMBL" id="CAMPGE010029683">
    <property type="protein sequence ID" value="CAI2387166.1"/>
    <property type="molecule type" value="Genomic_DNA"/>
</dbReference>
<reference evidence="1" key="1">
    <citation type="submission" date="2023-07" db="EMBL/GenBank/DDBJ databases">
        <authorList>
            <consortium name="AG Swart"/>
            <person name="Singh M."/>
            <person name="Singh A."/>
            <person name="Seah K."/>
            <person name="Emmerich C."/>
        </authorList>
    </citation>
    <scope>NUCLEOTIDE SEQUENCE</scope>
    <source>
        <strain evidence="1">DP1</strain>
    </source>
</reference>